<organism evidence="2 3">
    <name type="scientific">Kitasatospora putterlickiae</name>
    <dbReference type="NCBI Taxonomy" id="221725"/>
    <lineage>
        <taxon>Bacteria</taxon>
        <taxon>Bacillati</taxon>
        <taxon>Actinomycetota</taxon>
        <taxon>Actinomycetes</taxon>
        <taxon>Kitasatosporales</taxon>
        <taxon>Streptomycetaceae</taxon>
        <taxon>Kitasatospora</taxon>
    </lineage>
</organism>
<feature type="compositionally biased region" description="Acidic residues" evidence="1">
    <location>
        <begin position="47"/>
        <end position="75"/>
    </location>
</feature>
<feature type="region of interest" description="Disordered" evidence="1">
    <location>
        <begin position="1"/>
        <end position="82"/>
    </location>
</feature>
<sequence length="82" mass="8805">MSRRPPETTKGPPRPLGSGNDGPFGNLCRCPAEGQPAAGAELAAGVDELDEDDDEEVDVDEDADEDEPEPTELLEEERLSVR</sequence>
<comment type="caution">
    <text evidence="2">The sequence shown here is derived from an EMBL/GenBank/DDBJ whole genome shotgun (WGS) entry which is preliminary data.</text>
</comment>
<protein>
    <submittedName>
        <fullName evidence="2">Uncharacterized protein</fullName>
    </submittedName>
</protein>
<reference evidence="2 3" key="1">
    <citation type="journal article" date="2019" name="Int. J. Syst. Evol. Microbiol.">
        <title>The Global Catalogue of Microorganisms (GCM) 10K type strain sequencing project: providing services to taxonomists for standard genome sequencing and annotation.</title>
        <authorList>
            <consortium name="The Broad Institute Genomics Platform"/>
            <consortium name="The Broad Institute Genome Sequencing Center for Infectious Disease"/>
            <person name="Wu L."/>
            <person name="Ma J."/>
        </authorList>
    </citation>
    <scope>NUCLEOTIDE SEQUENCE [LARGE SCALE GENOMIC DNA]</scope>
    <source>
        <strain evidence="2 3">JCM 12393</strain>
    </source>
</reference>
<keyword evidence="3" id="KW-1185">Reference proteome</keyword>
<name>A0ABN1YDJ3_9ACTN</name>
<evidence type="ECO:0000256" key="1">
    <source>
        <dbReference type="SAM" id="MobiDB-lite"/>
    </source>
</evidence>
<proteinExistence type="predicted"/>
<dbReference type="EMBL" id="BAAAKJ010000299">
    <property type="protein sequence ID" value="GAA1405842.1"/>
    <property type="molecule type" value="Genomic_DNA"/>
</dbReference>
<dbReference type="Proteomes" id="UP001499863">
    <property type="component" value="Unassembled WGS sequence"/>
</dbReference>
<evidence type="ECO:0000313" key="2">
    <source>
        <dbReference type="EMBL" id="GAA1405842.1"/>
    </source>
</evidence>
<evidence type="ECO:0000313" key="3">
    <source>
        <dbReference type="Proteomes" id="UP001499863"/>
    </source>
</evidence>
<gene>
    <name evidence="2" type="ORF">GCM10009639_53190</name>
</gene>
<accession>A0ABN1YDJ3</accession>